<sequence>MRNKQQPPPILHFPSSRCSTLLNEMMLLFLTCPIFLSFLRLDPLGPGLLRRVHVSEVTLGFLDDGFEVEPAHGEKREEILRIAGIKTYFIVRPIKPVRPFQLSINY</sequence>
<name>A0A1D2NLL4_ORCCI</name>
<gene>
    <name evidence="2" type="ORF">Ocin01_00515</name>
</gene>
<dbReference type="STRING" id="48709.A0A1D2NLL4"/>
<organism evidence="2 3">
    <name type="scientific">Orchesella cincta</name>
    <name type="common">Springtail</name>
    <name type="synonym">Podura cincta</name>
    <dbReference type="NCBI Taxonomy" id="48709"/>
    <lineage>
        <taxon>Eukaryota</taxon>
        <taxon>Metazoa</taxon>
        <taxon>Ecdysozoa</taxon>
        <taxon>Arthropoda</taxon>
        <taxon>Hexapoda</taxon>
        <taxon>Collembola</taxon>
        <taxon>Entomobryomorpha</taxon>
        <taxon>Entomobryoidea</taxon>
        <taxon>Orchesellidae</taxon>
        <taxon>Orchesellinae</taxon>
        <taxon>Orchesella</taxon>
    </lineage>
</organism>
<dbReference type="Proteomes" id="UP000094527">
    <property type="component" value="Unassembled WGS sequence"/>
</dbReference>
<dbReference type="AlphaFoldDB" id="A0A1D2NLL4"/>
<keyword evidence="1" id="KW-0472">Membrane</keyword>
<accession>A0A1D2NLL4</accession>
<keyword evidence="1" id="KW-0812">Transmembrane</keyword>
<feature type="transmembrane region" description="Helical" evidence="1">
    <location>
        <begin position="21"/>
        <end position="41"/>
    </location>
</feature>
<evidence type="ECO:0000313" key="3">
    <source>
        <dbReference type="Proteomes" id="UP000094527"/>
    </source>
</evidence>
<comment type="caution">
    <text evidence="2">The sequence shown here is derived from an EMBL/GenBank/DDBJ whole genome shotgun (WGS) entry which is preliminary data.</text>
</comment>
<proteinExistence type="predicted"/>
<keyword evidence="1" id="KW-1133">Transmembrane helix</keyword>
<dbReference type="OrthoDB" id="10261550at2759"/>
<reference evidence="2 3" key="1">
    <citation type="journal article" date="2016" name="Genome Biol. Evol.">
        <title>Gene Family Evolution Reflects Adaptation to Soil Environmental Stressors in the Genome of the Collembolan Orchesella cincta.</title>
        <authorList>
            <person name="Faddeeva-Vakhrusheva A."/>
            <person name="Derks M.F."/>
            <person name="Anvar S.Y."/>
            <person name="Agamennone V."/>
            <person name="Suring W."/>
            <person name="Smit S."/>
            <person name="van Straalen N.M."/>
            <person name="Roelofs D."/>
        </authorList>
    </citation>
    <scope>NUCLEOTIDE SEQUENCE [LARGE SCALE GENOMIC DNA]</scope>
    <source>
        <tissue evidence="2">Mixed pool</tissue>
    </source>
</reference>
<evidence type="ECO:0000256" key="1">
    <source>
        <dbReference type="SAM" id="Phobius"/>
    </source>
</evidence>
<keyword evidence="3" id="KW-1185">Reference proteome</keyword>
<dbReference type="EMBL" id="LJIJ01000010">
    <property type="protein sequence ID" value="ODN06160.1"/>
    <property type="molecule type" value="Genomic_DNA"/>
</dbReference>
<evidence type="ECO:0000313" key="2">
    <source>
        <dbReference type="EMBL" id="ODN06160.1"/>
    </source>
</evidence>
<protein>
    <submittedName>
        <fullName evidence="2">Adenylate cyclase type 7</fullName>
    </submittedName>
</protein>